<reference evidence="3" key="1">
    <citation type="submission" date="2019-10" db="EMBL/GenBank/DDBJ databases">
        <title>Streptomyces sp. nov., a novel actinobacterium isolated from alkaline environment.</title>
        <authorList>
            <person name="Golinska P."/>
        </authorList>
    </citation>
    <scope>NUCLEOTIDE SEQUENCE [LARGE SCALE GENOMIC DNA]</scope>
    <source>
        <strain evidence="3">DSM 42118</strain>
    </source>
</reference>
<dbReference type="InterPro" id="IPR000182">
    <property type="entry name" value="GNAT_dom"/>
</dbReference>
<dbReference type="SUPFAM" id="SSF55729">
    <property type="entry name" value="Acyl-CoA N-acyltransferases (Nat)"/>
    <property type="match status" value="1"/>
</dbReference>
<organism evidence="2 3">
    <name type="scientific">Streptomyces alkaliphilus</name>
    <dbReference type="NCBI Taxonomy" id="1472722"/>
    <lineage>
        <taxon>Bacteria</taxon>
        <taxon>Bacillati</taxon>
        <taxon>Actinomycetota</taxon>
        <taxon>Actinomycetes</taxon>
        <taxon>Kitasatosporales</taxon>
        <taxon>Streptomycetaceae</taxon>
        <taxon>Streptomyces</taxon>
    </lineage>
</organism>
<dbReference type="RefSeq" id="WP_182604448.1">
    <property type="nucleotide sequence ID" value="NZ_VKHT01000009.1"/>
</dbReference>
<proteinExistence type="predicted"/>
<dbReference type="CDD" id="cd04301">
    <property type="entry name" value="NAT_SF"/>
    <property type="match status" value="1"/>
</dbReference>
<keyword evidence="2" id="KW-0808">Transferase</keyword>
<keyword evidence="3" id="KW-1185">Reference proteome</keyword>
<dbReference type="EMBL" id="VKHT01000009">
    <property type="protein sequence ID" value="MBB0242651.1"/>
    <property type="molecule type" value="Genomic_DNA"/>
</dbReference>
<evidence type="ECO:0000259" key="1">
    <source>
        <dbReference type="PROSITE" id="PS51186"/>
    </source>
</evidence>
<sequence>MVLPPHLAVKNSADVPLDRLVQFIRIYEEAVTGTAWCTREDVLLETDHPGYDPRCSSWCLTHPPGDVAARAALTVRGGPSLDCTLTVLPGEDDEIMARALLTRLMDRAAVLSRKWVETTEVTVGGVLIGDPVVPRVLEEMGFRRRVTYVQSEIDLFRAPLPPDLPAGALVRRIGIDPDDVRALHTIHGLTRTRGARTLGYEMFRARLAQFDVTTERGGGVSLLMEMAGRPVGHVLAQAGGRKGRIVDMTVAPASRGLGIGLALIAIALGELRDLGCDRAVLALDASRLRNQRGLHRLLAVTAERAVTQYVRSSP</sequence>
<dbReference type="Gene3D" id="3.40.630.30">
    <property type="match status" value="1"/>
</dbReference>
<dbReference type="Proteomes" id="UP000538929">
    <property type="component" value="Unassembled WGS sequence"/>
</dbReference>
<dbReference type="PROSITE" id="PS51186">
    <property type="entry name" value="GNAT"/>
    <property type="match status" value="1"/>
</dbReference>
<comment type="caution">
    <text evidence="2">The sequence shown here is derived from an EMBL/GenBank/DDBJ whole genome shotgun (WGS) entry which is preliminary data.</text>
</comment>
<protein>
    <submittedName>
        <fullName evidence="2">GNAT family N-acetyltransferase</fullName>
    </submittedName>
</protein>
<evidence type="ECO:0000313" key="2">
    <source>
        <dbReference type="EMBL" id="MBB0242651.1"/>
    </source>
</evidence>
<dbReference type="InterPro" id="IPR016181">
    <property type="entry name" value="Acyl_CoA_acyltransferase"/>
</dbReference>
<dbReference type="Pfam" id="PF00583">
    <property type="entry name" value="Acetyltransf_1"/>
    <property type="match status" value="1"/>
</dbReference>
<accession>A0A7W3XZU8</accession>
<feature type="domain" description="N-acetyltransferase" evidence="1">
    <location>
        <begin position="168"/>
        <end position="314"/>
    </location>
</feature>
<name>A0A7W3XZU8_9ACTN</name>
<evidence type="ECO:0000313" key="3">
    <source>
        <dbReference type="Proteomes" id="UP000538929"/>
    </source>
</evidence>
<gene>
    <name evidence="2" type="ORF">FNQ90_00645</name>
</gene>
<dbReference type="GO" id="GO:0016747">
    <property type="term" value="F:acyltransferase activity, transferring groups other than amino-acyl groups"/>
    <property type="evidence" value="ECO:0007669"/>
    <property type="project" value="InterPro"/>
</dbReference>
<dbReference type="AlphaFoldDB" id="A0A7W3XZU8"/>